<keyword evidence="11" id="KW-0520">NAD</keyword>
<evidence type="ECO:0000256" key="13">
    <source>
        <dbReference type="ARBA" id="ARBA00023140"/>
    </source>
</evidence>
<dbReference type="AlphaFoldDB" id="A0A2G8KSW2"/>
<dbReference type="InterPro" id="IPR006108">
    <property type="entry name" value="3HC_DH_C"/>
</dbReference>
<evidence type="ECO:0000256" key="21">
    <source>
        <dbReference type="ARBA" id="ARBA00035959"/>
    </source>
</evidence>
<keyword evidence="16" id="KW-0511">Multifunctional enzyme</keyword>
<dbReference type="Gene3D" id="3.40.50.720">
    <property type="entry name" value="NAD(P)-binding Rossmann-like Domain"/>
    <property type="match status" value="1"/>
</dbReference>
<comment type="subunit">
    <text evidence="5">Monomer.</text>
</comment>
<evidence type="ECO:0000256" key="23">
    <source>
        <dbReference type="ARBA" id="ARBA00036353"/>
    </source>
</evidence>
<dbReference type="Pfam" id="PF00725">
    <property type="entry name" value="3HCDH"/>
    <property type="match status" value="2"/>
</dbReference>
<dbReference type="Pfam" id="PF02737">
    <property type="entry name" value="3HCDH_N"/>
    <property type="match status" value="1"/>
</dbReference>
<dbReference type="SUPFAM" id="SSF48179">
    <property type="entry name" value="6-phosphogluconate dehydrogenase C-terminal domain-like"/>
    <property type="match status" value="2"/>
</dbReference>
<comment type="subcellular location">
    <subcellularLocation>
        <location evidence="2">Peroxisome</location>
    </subcellularLocation>
</comment>
<dbReference type="FunFam" id="3.40.50.720:FF:000009">
    <property type="entry name" value="Fatty oxidation complex, alpha subunit"/>
    <property type="match status" value="1"/>
</dbReference>
<dbReference type="EC" id="4.2.1.17" evidence="7"/>
<sequence length="740" mass="81835">MLRSWKVPLRLTRCFSTTAKWNQMTELSVTGSVAVIKLQNPPRNIMCQELRAEIVDSIKKAKEISSVRSIVLHGDGEVLSGGADISELQTGRVHADPDLLEMAETIESSSKPVVAAIHGVAYGAGLLLALGSHYRLMHNKARVSFPEVHVGLIPASSASQRLSRVTNIATAVEMCSTGMPLSAKKALENGIVDKVVEGDILAEAIRFAESVEGEPIEPRRVSKMKVDTDGYNPDFFEAACDKVSKRARGDITPTLNVKAIEAAVNSASYEEGLQKELELVLALFPAEQSRALQYVYFSERKLLKWETPGGEVSYMNTTPKVVKEGAVIGGGTMGSGIAICFITNGIPVKLVEANQESLDKTLSGIKKIIQRNVDTGRISQVKADQHLSLLQGTLDYNDLKGSDIVIEAVYESMDLKKQIFERLDQVCKPETILASNTSGLNIDELADMTSRPEKVVGTHFFSPAHIMKLLENVRGRQTSPETMATVMELGKNLQKISVLVGNCPHFVGNRMLEPYGLESCYLLEEGALPHEVDQVMEDLGFAMGIFKVADLAGNDVGYKSRKDFGFITSDGQQDRFRLGRRYCPISDYLVEKGRFGQKVGKGFYNYGKPGGRVPQPDPEVEQLIIEESKRAGIKRRRKSPQEILERCLYPLINEGFKILEEGIASREEDIDMIWLYGYGWPRHTGGPMHYARNSVGLGKIYKRLHYYQALHPTVPHWKPSKLLASEACKNEGAIYSLSNR</sequence>
<comment type="catalytic activity">
    <reaction evidence="26">
        <text>(3E,5Z)-tetradecadienoyl-CoA = (2E,5Z)-tetradecadienoyl-CoA</text>
        <dbReference type="Rhea" id="RHEA:47464"/>
        <dbReference type="ChEBI" id="CHEBI:71586"/>
        <dbReference type="ChEBI" id="CHEBI:87701"/>
    </reaction>
    <physiologicalReaction direction="right-to-left" evidence="26">
        <dbReference type="Rhea" id="RHEA:47466"/>
    </physiologicalReaction>
</comment>
<evidence type="ECO:0000256" key="30">
    <source>
        <dbReference type="ARBA" id="ARBA00039632"/>
    </source>
</evidence>
<comment type="pathway">
    <text evidence="3">Lipid metabolism; fatty acid beta-oxidation.</text>
</comment>
<evidence type="ECO:0000256" key="3">
    <source>
        <dbReference type="ARBA" id="ARBA00005005"/>
    </source>
</evidence>
<dbReference type="InterPro" id="IPR036291">
    <property type="entry name" value="NAD(P)-bd_dom_sf"/>
</dbReference>
<keyword evidence="40" id="KW-1185">Reference proteome</keyword>
<dbReference type="PROSITE" id="PS00166">
    <property type="entry name" value="ENOYL_COA_HYDRATASE"/>
    <property type="match status" value="1"/>
</dbReference>
<comment type="catalytic activity">
    <reaction evidence="21">
        <text>a (3Z)-enoyl-CoA = a 4-saturated (2E)-enoyl-CoA</text>
        <dbReference type="Rhea" id="RHEA:45900"/>
        <dbReference type="ChEBI" id="CHEBI:85097"/>
        <dbReference type="ChEBI" id="CHEBI:85489"/>
        <dbReference type="EC" id="5.3.3.8"/>
    </reaction>
    <physiologicalReaction direction="left-to-right" evidence="21">
        <dbReference type="Rhea" id="RHEA:45901"/>
    </physiologicalReaction>
</comment>
<evidence type="ECO:0000256" key="20">
    <source>
        <dbReference type="ARBA" id="ARBA00035949"/>
    </source>
</evidence>
<dbReference type="InterPro" id="IPR018376">
    <property type="entry name" value="Enoyl-CoA_hyd/isom_CS"/>
</dbReference>
<evidence type="ECO:0000256" key="4">
    <source>
        <dbReference type="ARBA" id="ARBA00008750"/>
    </source>
</evidence>
<comment type="catalytic activity">
    <reaction evidence="25">
        <text>(2S,3S)-3-hydroxy-2-methylbutanoyl-CoA = (2E)-2-methylbut-2-enoyl-CoA + H2O</text>
        <dbReference type="Rhea" id="RHEA:31119"/>
        <dbReference type="ChEBI" id="CHEBI:15377"/>
        <dbReference type="ChEBI" id="CHEBI:57312"/>
        <dbReference type="ChEBI" id="CHEBI:57337"/>
    </reaction>
    <physiologicalReaction direction="right-to-left" evidence="25">
        <dbReference type="Rhea" id="RHEA:31121"/>
    </physiologicalReaction>
</comment>
<evidence type="ECO:0000256" key="14">
    <source>
        <dbReference type="ARBA" id="ARBA00023235"/>
    </source>
</evidence>
<evidence type="ECO:0000256" key="5">
    <source>
        <dbReference type="ARBA" id="ARBA00011245"/>
    </source>
</evidence>
<evidence type="ECO:0000256" key="10">
    <source>
        <dbReference type="ARBA" id="ARBA00023002"/>
    </source>
</evidence>
<evidence type="ECO:0000256" key="12">
    <source>
        <dbReference type="ARBA" id="ARBA00023098"/>
    </source>
</evidence>
<dbReference type="SUPFAM" id="SSF51735">
    <property type="entry name" value="NAD(P)-binding Rossmann-fold domains"/>
    <property type="match status" value="1"/>
</dbReference>
<evidence type="ECO:0000256" key="6">
    <source>
        <dbReference type="ARBA" id="ARBA00012064"/>
    </source>
</evidence>
<feature type="domain" description="3-hydroxyacyl-CoA dehydrogenase NAD binding" evidence="38">
    <location>
        <begin position="326"/>
        <end position="502"/>
    </location>
</feature>
<comment type="catalytic activity">
    <reaction evidence="17">
        <text>(3S)-hydroxydecanoyl-CoA = (2E)-decenoyl-CoA + H2O</text>
        <dbReference type="Rhea" id="RHEA:31191"/>
        <dbReference type="ChEBI" id="CHEBI:15377"/>
        <dbReference type="ChEBI" id="CHEBI:61406"/>
        <dbReference type="ChEBI" id="CHEBI:62616"/>
    </reaction>
    <physiologicalReaction direction="right-to-left" evidence="17">
        <dbReference type="Rhea" id="RHEA:31193"/>
    </physiologicalReaction>
</comment>
<comment type="catalytic activity">
    <reaction evidence="24">
        <text>(3S)-hydroxyhexanoyl-CoA = (2E)-hexenoyl-CoA + H2O</text>
        <dbReference type="Rhea" id="RHEA:30547"/>
        <dbReference type="ChEBI" id="CHEBI:15377"/>
        <dbReference type="ChEBI" id="CHEBI:62075"/>
        <dbReference type="ChEBI" id="CHEBI:62077"/>
    </reaction>
    <physiologicalReaction direction="right-to-left" evidence="24">
        <dbReference type="Rhea" id="RHEA:30549"/>
    </physiologicalReaction>
</comment>
<evidence type="ECO:0000256" key="17">
    <source>
        <dbReference type="ARBA" id="ARBA00035760"/>
    </source>
</evidence>
<comment type="catalytic activity">
    <reaction evidence="33">
        <text>(3S)-hydroxydecanoyl-CoA + NAD(+) = 3-oxodecanoyl-CoA + NADH + H(+)</text>
        <dbReference type="Rhea" id="RHEA:31187"/>
        <dbReference type="ChEBI" id="CHEBI:15378"/>
        <dbReference type="ChEBI" id="CHEBI:57540"/>
        <dbReference type="ChEBI" id="CHEBI:57945"/>
        <dbReference type="ChEBI" id="CHEBI:62548"/>
        <dbReference type="ChEBI" id="CHEBI:62616"/>
    </reaction>
    <physiologicalReaction direction="left-to-right" evidence="33">
        <dbReference type="Rhea" id="RHEA:31188"/>
    </physiologicalReaction>
</comment>
<dbReference type="EMBL" id="MRZV01000391">
    <property type="protein sequence ID" value="PIK51091.1"/>
    <property type="molecule type" value="Genomic_DNA"/>
</dbReference>
<comment type="catalytic activity">
    <reaction evidence="22">
        <text>(3Z)-hexenoyl-CoA = (2E)-hexenoyl-CoA</text>
        <dbReference type="Rhea" id="RHEA:45748"/>
        <dbReference type="ChEBI" id="CHEBI:62077"/>
        <dbReference type="ChEBI" id="CHEBI:85415"/>
    </reaction>
    <physiologicalReaction direction="left-to-right" evidence="22">
        <dbReference type="Rhea" id="RHEA:45749"/>
    </physiologicalReaction>
</comment>
<evidence type="ECO:0000256" key="28">
    <source>
        <dbReference type="ARBA" id="ARBA00036989"/>
    </source>
</evidence>
<organism evidence="39 40">
    <name type="scientific">Stichopus japonicus</name>
    <name type="common">Sea cucumber</name>
    <dbReference type="NCBI Taxonomy" id="307972"/>
    <lineage>
        <taxon>Eukaryota</taxon>
        <taxon>Metazoa</taxon>
        <taxon>Echinodermata</taxon>
        <taxon>Eleutherozoa</taxon>
        <taxon>Echinozoa</taxon>
        <taxon>Holothuroidea</taxon>
        <taxon>Aspidochirotacea</taxon>
        <taxon>Aspidochirotida</taxon>
        <taxon>Stichopodidae</taxon>
        <taxon>Apostichopus</taxon>
    </lineage>
</organism>
<keyword evidence="15" id="KW-0456">Lyase</keyword>
<dbReference type="InterPro" id="IPR029045">
    <property type="entry name" value="ClpP/crotonase-like_dom_sf"/>
</dbReference>
<evidence type="ECO:0000256" key="33">
    <source>
        <dbReference type="ARBA" id="ARBA00048361"/>
    </source>
</evidence>
<evidence type="ECO:0000256" key="16">
    <source>
        <dbReference type="ARBA" id="ARBA00023268"/>
    </source>
</evidence>
<evidence type="ECO:0000256" key="11">
    <source>
        <dbReference type="ARBA" id="ARBA00023027"/>
    </source>
</evidence>
<feature type="domain" description="3-hydroxyacyl-CoA dehydrogenase C-terminal" evidence="37">
    <location>
        <begin position="643"/>
        <end position="723"/>
    </location>
</feature>
<evidence type="ECO:0000259" key="38">
    <source>
        <dbReference type="Pfam" id="PF02737"/>
    </source>
</evidence>
<dbReference type="EC" id="5.3.3.8" evidence="6"/>
<comment type="catalytic activity">
    <reaction evidence="1">
        <text>(3S)-hydroxyhexadecanoyl-CoA = (2E)-hexadecenoyl-CoA + H2O</text>
        <dbReference type="Rhea" id="RHEA:31163"/>
        <dbReference type="ChEBI" id="CHEBI:15377"/>
        <dbReference type="ChEBI" id="CHEBI:61526"/>
        <dbReference type="ChEBI" id="CHEBI:62613"/>
    </reaction>
    <physiologicalReaction direction="right-to-left" evidence="1">
        <dbReference type="Rhea" id="RHEA:31165"/>
    </physiologicalReaction>
</comment>
<comment type="similarity">
    <text evidence="29">In the C-terminal section; belongs to the 3-hydroxyacyl-CoA dehydrogenase family.</text>
</comment>
<comment type="catalytic activity">
    <reaction evidence="27">
        <text>(3E)-decenoyl-CoA = (2E)-decenoyl-CoA</text>
        <dbReference type="Rhea" id="RHEA:45752"/>
        <dbReference type="ChEBI" id="CHEBI:61406"/>
        <dbReference type="ChEBI" id="CHEBI:84793"/>
    </reaction>
    <physiologicalReaction direction="left-to-right" evidence="27">
        <dbReference type="Rhea" id="RHEA:45753"/>
    </physiologicalReaction>
</comment>
<evidence type="ECO:0000256" key="24">
    <source>
        <dbReference type="ARBA" id="ARBA00036370"/>
    </source>
</evidence>
<comment type="catalytic activity">
    <reaction evidence="19">
        <text>a 4-saturated-(3S)-3-hydroxyacyl-CoA = a (3E)-enoyl-CoA + H2O</text>
        <dbReference type="Rhea" id="RHEA:20724"/>
        <dbReference type="ChEBI" id="CHEBI:15377"/>
        <dbReference type="ChEBI" id="CHEBI:58521"/>
        <dbReference type="ChEBI" id="CHEBI:137480"/>
        <dbReference type="EC" id="4.2.1.17"/>
    </reaction>
    <physiologicalReaction direction="left-to-right" evidence="19">
        <dbReference type="Rhea" id="RHEA:20725"/>
    </physiologicalReaction>
</comment>
<evidence type="ECO:0000256" key="8">
    <source>
        <dbReference type="ARBA" id="ARBA00013000"/>
    </source>
</evidence>
<comment type="catalytic activity">
    <reaction evidence="23">
        <text>(3E)-hexenoyl-CoA = (2E)-hexenoyl-CoA</text>
        <dbReference type="Rhea" id="RHEA:45736"/>
        <dbReference type="ChEBI" id="CHEBI:62077"/>
        <dbReference type="ChEBI" id="CHEBI:84790"/>
    </reaction>
    <physiologicalReaction direction="left-to-right" evidence="23">
        <dbReference type="Rhea" id="RHEA:45737"/>
    </physiologicalReaction>
</comment>
<comment type="similarity">
    <text evidence="36">Belongs to the enoyl-CoA hydratase/isomerase family.</text>
</comment>
<dbReference type="UniPathway" id="UPA00659"/>
<dbReference type="PANTHER" id="PTHR23309">
    <property type="entry name" value="3-HYDROXYACYL-COA DEHYROGENASE"/>
    <property type="match status" value="1"/>
</dbReference>
<evidence type="ECO:0000256" key="1">
    <source>
        <dbReference type="ARBA" id="ARBA00000469"/>
    </source>
</evidence>
<dbReference type="FunFam" id="1.10.1040.50:FF:000006">
    <property type="entry name" value="Peroxisomal bifunctional enzyme"/>
    <property type="match status" value="1"/>
</dbReference>
<keyword evidence="9" id="KW-0276">Fatty acid metabolism</keyword>
<dbReference type="Proteomes" id="UP000230750">
    <property type="component" value="Unassembled WGS sequence"/>
</dbReference>
<comment type="catalytic activity">
    <reaction evidence="32">
        <text>(3S)-hydroxyhexadecanoyl-CoA + NAD(+) = 3-oxohexadecanoyl-CoA + NADH + H(+)</text>
        <dbReference type="Rhea" id="RHEA:31159"/>
        <dbReference type="ChEBI" id="CHEBI:15378"/>
        <dbReference type="ChEBI" id="CHEBI:57349"/>
        <dbReference type="ChEBI" id="CHEBI:57540"/>
        <dbReference type="ChEBI" id="CHEBI:57945"/>
        <dbReference type="ChEBI" id="CHEBI:62613"/>
    </reaction>
    <physiologicalReaction direction="left-to-right" evidence="32">
        <dbReference type="Rhea" id="RHEA:31160"/>
    </physiologicalReaction>
</comment>
<evidence type="ECO:0000256" key="2">
    <source>
        <dbReference type="ARBA" id="ARBA00004275"/>
    </source>
</evidence>
<evidence type="ECO:0000256" key="18">
    <source>
        <dbReference type="ARBA" id="ARBA00035863"/>
    </source>
</evidence>
<comment type="catalytic activity">
    <reaction evidence="35">
        <text>(3S)-hydroxyhexadecanedioyl-CoA + NAD(+) = 3-oxohexadecanedioyl-CoA + NADH + H(+)</text>
        <dbReference type="Rhea" id="RHEA:40267"/>
        <dbReference type="ChEBI" id="CHEBI:15378"/>
        <dbReference type="ChEBI" id="CHEBI:57540"/>
        <dbReference type="ChEBI" id="CHEBI:57945"/>
        <dbReference type="ChEBI" id="CHEBI:77080"/>
        <dbReference type="ChEBI" id="CHEBI:77081"/>
    </reaction>
    <physiologicalReaction direction="left-to-right" evidence="35">
        <dbReference type="Rhea" id="RHEA:40268"/>
    </physiologicalReaction>
</comment>
<dbReference type="Gene3D" id="1.10.1040.50">
    <property type="match status" value="1"/>
</dbReference>
<dbReference type="OrthoDB" id="2018133at2759"/>
<evidence type="ECO:0000256" key="26">
    <source>
        <dbReference type="ARBA" id="ARBA00036570"/>
    </source>
</evidence>
<evidence type="ECO:0000256" key="9">
    <source>
        <dbReference type="ARBA" id="ARBA00022832"/>
    </source>
</evidence>
<protein>
    <recommendedName>
        <fullName evidence="30">Peroxisomal bifunctional enzyme</fullName>
        <ecNumber evidence="8">1.1.1.35</ecNumber>
        <ecNumber evidence="7">4.2.1.17</ecNumber>
        <ecNumber evidence="6">5.3.3.8</ecNumber>
    </recommendedName>
    <alternativeName>
        <fullName evidence="31">Multifunctional enzyme 1</fullName>
    </alternativeName>
</protein>
<gene>
    <name evidence="39" type="ORF">BSL78_12041</name>
</gene>
<dbReference type="SUPFAM" id="SSF52096">
    <property type="entry name" value="ClpP/crotonase"/>
    <property type="match status" value="1"/>
</dbReference>
<dbReference type="STRING" id="307972.A0A2G8KSW2"/>
<evidence type="ECO:0000313" key="40">
    <source>
        <dbReference type="Proteomes" id="UP000230750"/>
    </source>
</evidence>
<dbReference type="InterPro" id="IPR006176">
    <property type="entry name" value="3-OHacyl-CoA_DH_NAD-bd"/>
</dbReference>
<accession>A0A2G8KSW2</accession>
<dbReference type="InterPro" id="IPR008927">
    <property type="entry name" value="6-PGluconate_DH-like_C_sf"/>
</dbReference>
<dbReference type="EC" id="1.1.1.35" evidence="8"/>
<name>A0A2G8KSW2_STIJA</name>
<keyword evidence="10" id="KW-0560">Oxidoreductase</keyword>
<proteinExistence type="inferred from homology"/>
<keyword evidence="12" id="KW-0443">Lipid metabolism</keyword>
<evidence type="ECO:0000256" key="29">
    <source>
        <dbReference type="ARBA" id="ARBA00038365"/>
    </source>
</evidence>
<keyword evidence="14" id="KW-0413">Isomerase</keyword>
<evidence type="ECO:0000256" key="35">
    <source>
        <dbReference type="ARBA" id="ARBA00049448"/>
    </source>
</evidence>
<evidence type="ECO:0000256" key="25">
    <source>
        <dbReference type="ARBA" id="ARBA00036472"/>
    </source>
</evidence>
<comment type="catalytic activity">
    <reaction evidence="20">
        <text>a (3E)-enoyl-CoA = a 4-saturated (2E)-enoyl-CoA</text>
        <dbReference type="Rhea" id="RHEA:45228"/>
        <dbReference type="ChEBI" id="CHEBI:58521"/>
        <dbReference type="ChEBI" id="CHEBI:85097"/>
        <dbReference type="EC" id="5.3.3.8"/>
    </reaction>
    <physiologicalReaction direction="left-to-right" evidence="20">
        <dbReference type="Rhea" id="RHEA:45229"/>
    </physiologicalReaction>
</comment>
<dbReference type="Gene3D" id="3.90.226.10">
    <property type="entry name" value="2-enoyl-CoA Hydratase, Chain A, domain 1"/>
    <property type="match status" value="1"/>
</dbReference>
<dbReference type="Pfam" id="PF00378">
    <property type="entry name" value="ECH_1"/>
    <property type="match status" value="1"/>
</dbReference>
<evidence type="ECO:0000256" key="7">
    <source>
        <dbReference type="ARBA" id="ARBA00012076"/>
    </source>
</evidence>
<evidence type="ECO:0000259" key="37">
    <source>
        <dbReference type="Pfam" id="PF00725"/>
    </source>
</evidence>
<evidence type="ECO:0000256" key="27">
    <source>
        <dbReference type="ARBA" id="ARBA00036656"/>
    </source>
</evidence>
<evidence type="ECO:0000256" key="34">
    <source>
        <dbReference type="ARBA" id="ARBA00048911"/>
    </source>
</evidence>
<dbReference type="GO" id="GO:0005777">
    <property type="term" value="C:peroxisome"/>
    <property type="evidence" value="ECO:0007669"/>
    <property type="project" value="UniProtKB-SubCell"/>
</dbReference>
<evidence type="ECO:0000256" key="32">
    <source>
        <dbReference type="ARBA" id="ARBA00047613"/>
    </source>
</evidence>
<dbReference type="GO" id="GO:0003857">
    <property type="term" value="F:(3S)-3-hydroxyacyl-CoA dehydrogenase (NAD+) activity"/>
    <property type="evidence" value="ECO:0007669"/>
    <property type="project" value="UniProtKB-EC"/>
</dbReference>
<dbReference type="CDD" id="cd06558">
    <property type="entry name" value="crotonase-like"/>
    <property type="match status" value="1"/>
</dbReference>
<dbReference type="GO" id="GO:0006635">
    <property type="term" value="P:fatty acid beta-oxidation"/>
    <property type="evidence" value="ECO:0007669"/>
    <property type="project" value="UniProtKB-UniPathway"/>
</dbReference>
<evidence type="ECO:0000313" key="39">
    <source>
        <dbReference type="EMBL" id="PIK51091.1"/>
    </source>
</evidence>
<comment type="catalytic activity">
    <reaction evidence="18">
        <text>(3E,5Z)-octadienoyl-CoA = (2E,5Z)-octadienoyl-CoA</text>
        <dbReference type="Rhea" id="RHEA:49932"/>
        <dbReference type="ChEBI" id="CHEBI:85108"/>
        <dbReference type="ChEBI" id="CHEBI:131990"/>
    </reaction>
    <physiologicalReaction direction="right-to-left" evidence="18">
        <dbReference type="Rhea" id="RHEA:49934"/>
    </physiologicalReaction>
</comment>
<comment type="catalytic activity">
    <reaction evidence="28">
        <text>(2E)-hexadecenedioyl-CoA + H2O = (3S)-hydroxyhexadecanedioyl-CoA</text>
        <dbReference type="Rhea" id="RHEA:40259"/>
        <dbReference type="ChEBI" id="CHEBI:15377"/>
        <dbReference type="ChEBI" id="CHEBI:77075"/>
        <dbReference type="ChEBI" id="CHEBI:77080"/>
    </reaction>
    <physiologicalReaction direction="left-to-right" evidence="28">
        <dbReference type="Rhea" id="RHEA:40260"/>
    </physiologicalReaction>
</comment>
<evidence type="ECO:0000256" key="15">
    <source>
        <dbReference type="ARBA" id="ARBA00023239"/>
    </source>
</evidence>
<evidence type="ECO:0000256" key="31">
    <source>
        <dbReference type="ARBA" id="ARBA00042031"/>
    </source>
</evidence>
<evidence type="ECO:0000256" key="36">
    <source>
        <dbReference type="RuleBase" id="RU003707"/>
    </source>
</evidence>
<dbReference type="InterPro" id="IPR001753">
    <property type="entry name" value="Enoyl-CoA_hydra/iso"/>
</dbReference>
<dbReference type="GO" id="GO:0004300">
    <property type="term" value="F:enoyl-CoA hydratase activity"/>
    <property type="evidence" value="ECO:0007669"/>
    <property type="project" value="UniProtKB-EC"/>
</dbReference>
<dbReference type="GO" id="GO:0070403">
    <property type="term" value="F:NAD+ binding"/>
    <property type="evidence" value="ECO:0007669"/>
    <property type="project" value="InterPro"/>
</dbReference>
<dbReference type="GO" id="GO:0004165">
    <property type="term" value="F:delta(3)-delta(2)-enoyl-CoA isomerase activity"/>
    <property type="evidence" value="ECO:0007669"/>
    <property type="project" value="UniProtKB-EC"/>
</dbReference>
<reference evidence="39 40" key="1">
    <citation type="journal article" date="2017" name="PLoS Biol.">
        <title>The sea cucumber genome provides insights into morphological evolution and visceral regeneration.</title>
        <authorList>
            <person name="Zhang X."/>
            <person name="Sun L."/>
            <person name="Yuan J."/>
            <person name="Sun Y."/>
            <person name="Gao Y."/>
            <person name="Zhang L."/>
            <person name="Li S."/>
            <person name="Dai H."/>
            <person name="Hamel J.F."/>
            <person name="Liu C."/>
            <person name="Yu Y."/>
            <person name="Liu S."/>
            <person name="Lin W."/>
            <person name="Guo K."/>
            <person name="Jin S."/>
            <person name="Xu P."/>
            <person name="Storey K.B."/>
            <person name="Huan P."/>
            <person name="Zhang T."/>
            <person name="Zhou Y."/>
            <person name="Zhang J."/>
            <person name="Lin C."/>
            <person name="Li X."/>
            <person name="Xing L."/>
            <person name="Huo D."/>
            <person name="Sun M."/>
            <person name="Wang L."/>
            <person name="Mercier A."/>
            <person name="Li F."/>
            <person name="Yang H."/>
            <person name="Xiang J."/>
        </authorList>
    </citation>
    <scope>NUCLEOTIDE SEQUENCE [LARGE SCALE GENOMIC DNA]</scope>
    <source>
        <strain evidence="39">Shaxun</strain>
        <tissue evidence="39">Muscle</tissue>
    </source>
</reference>
<comment type="caution">
    <text evidence="39">The sequence shown here is derived from an EMBL/GenBank/DDBJ whole genome shotgun (WGS) entry which is preliminary data.</text>
</comment>
<comment type="similarity">
    <text evidence="4">In the N-terminal section; belongs to the enoyl-CoA hydratase/isomerase family.</text>
</comment>
<feature type="domain" description="3-hydroxyacyl-CoA dehydrogenase C-terminal" evidence="37">
    <location>
        <begin position="506"/>
        <end position="606"/>
    </location>
</feature>
<evidence type="ECO:0000256" key="22">
    <source>
        <dbReference type="ARBA" id="ARBA00036336"/>
    </source>
</evidence>
<comment type="catalytic activity">
    <reaction evidence="34">
        <text>a (3S)-3-hydroxyacyl-CoA + NAD(+) = a 3-oxoacyl-CoA + NADH + H(+)</text>
        <dbReference type="Rhea" id="RHEA:22432"/>
        <dbReference type="ChEBI" id="CHEBI:15378"/>
        <dbReference type="ChEBI" id="CHEBI:57318"/>
        <dbReference type="ChEBI" id="CHEBI:57540"/>
        <dbReference type="ChEBI" id="CHEBI:57945"/>
        <dbReference type="ChEBI" id="CHEBI:90726"/>
        <dbReference type="EC" id="1.1.1.35"/>
    </reaction>
    <physiologicalReaction direction="left-to-right" evidence="34">
        <dbReference type="Rhea" id="RHEA:22433"/>
    </physiologicalReaction>
</comment>
<keyword evidence="13" id="KW-0576">Peroxisome</keyword>
<evidence type="ECO:0000256" key="19">
    <source>
        <dbReference type="ARBA" id="ARBA00035909"/>
    </source>
</evidence>
<dbReference type="PANTHER" id="PTHR23309:SF49">
    <property type="entry name" value="PEROXISOMAL BIFUNCTIONAL ENZYME"/>
    <property type="match status" value="1"/>
</dbReference>